<sequence>MTDAMTDAGSSGVPFEDQVDLIKAPHDHEDEDVAMTESPEATAAVHAMDEQLQAELEKQYQDEVSILEAEDERLEEAQTDVPMYRNSYFLRRINRRRAATPKCLSEAARRGMAAADSQTLAAEAEVEAEAEANTVTATGEAEGEKSVAQTPPPLEAQPTAAASIEAADSAQEDSQQQAAPDGFAITVKSLRSRGHRRNLSTEKTEPAMEDPSTQLARASLAARRSNLAEASPPQTSKATRARTRSIQMSETPEPATAAAAAAAAGPQSPLATQSQHSEAGADSEEKSTMTALKLQLNKALRPRLPYLTALKSLRQNANRTVDVIGHGPRDFLLGLNLTDQTAGPAQVVAVQILRPHIESLPVVREGDAVLLRGFAVTALRGRDFGLRSGDASSWAVFERDREDGLPQIKGPPVEVSPEEDAQANLLIRWYAALGAKAREKIALANQRMEEAGAASSAPSSQGA</sequence>
<dbReference type="GO" id="GO:0000781">
    <property type="term" value="C:chromosome, telomeric region"/>
    <property type="evidence" value="ECO:0007669"/>
    <property type="project" value="InterPro"/>
</dbReference>
<feature type="compositionally biased region" description="Low complexity" evidence="1">
    <location>
        <begin position="250"/>
        <end position="264"/>
    </location>
</feature>
<comment type="caution">
    <text evidence="3">The sequence shown here is derived from an EMBL/GenBank/DDBJ whole genome shotgun (WGS) entry which is preliminary data.</text>
</comment>
<accession>A0A9P1GVD5</accession>
<dbReference type="InterPro" id="IPR012340">
    <property type="entry name" value="NA-bd_OB-fold"/>
</dbReference>
<dbReference type="SMART" id="SM00976">
    <property type="entry name" value="Telo_bind"/>
    <property type="match status" value="1"/>
</dbReference>
<dbReference type="EMBL" id="CALLCH030000001">
    <property type="protein sequence ID" value="CAI4211322.1"/>
    <property type="molecule type" value="Genomic_DNA"/>
</dbReference>
<protein>
    <recommendedName>
        <fullName evidence="2">Telomeric single stranded DNA binding POT1/Cdc13 domain-containing protein</fullName>
    </recommendedName>
</protein>
<dbReference type="GO" id="GO:0000723">
    <property type="term" value="P:telomere maintenance"/>
    <property type="evidence" value="ECO:0007669"/>
    <property type="project" value="InterPro"/>
</dbReference>
<dbReference type="GO" id="GO:0003677">
    <property type="term" value="F:DNA binding"/>
    <property type="evidence" value="ECO:0007669"/>
    <property type="project" value="InterPro"/>
</dbReference>
<evidence type="ECO:0000259" key="2">
    <source>
        <dbReference type="SMART" id="SM00976"/>
    </source>
</evidence>
<dbReference type="OrthoDB" id="5363079at2759"/>
<name>A0A9P1GVD5_9PEZI</name>
<dbReference type="CDD" id="cd04497">
    <property type="entry name" value="hPOT1_OB1_like"/>
    <property type="match status" value="1"/>
</dbReference>
<dbReference type="AlphaFoldDB" id="A0A9P1GVD5"/>
<evidence type="ECO:0000313" key="3">
    <source>
        <dbReference type="EMBL" id="CAI4211322.1"/>
    </source>
</evidence>
<organism evidence="3 4">
    <name type="scientific">Parascedosporium putredinis</name>
    <dbReference type="NCBI Taxonomy" id="1442378"/>
    <lineage>
        <taxon>Eukaryota</taxon>
        <taxon>Fungi</taxon>
        <taxon>Dikarya</taxon>
        <taxon>Ascomycota</taxon>
        <taxon>Pezizomycotina</taxon>
        <taxon>Sordariomycetes</taxon>
        <taxon>Hypocreomycetidae</taxon>
        <taxon>Microascales</taxon>
        <taxon>Microascaceae</taxon>
        <taxon>Parascedosporium</taxon>
    </lineage>
</organism>
<feature type="compositionally biased region" description="Low complexity" evidence="1">
    <location>
        <begin position="215"/>
        <end position="231"/>
    </location>
</feature>
<evidence type="ECO:0000256" key="1">
    <source>
        <dbReference type="SAM" id="MobiDB-lite"/>
    </source>
</evidence>
<dbReference type="Gene3D" id="2.40.50.140">
    <property type="entry name" value="Nucleic acid-binding proteins"/>
    <property type="match status" value="1"/>
</dbReference>
<dbReference type="Pfam" id="PF02765">
    <property type="entry name" value="POT1"/>
    <property type="match status" value="1"/>
</dbReference>
<feature type="compositionally biased region" description="Polar residues" evidence="1">
    <location>
        <begin position="232"/>
        <end position="249"/>
    </location>
</feature>
<keyword evidence="4" id="KW-1185">Reference proteome</keyword>
<feature type="compositionally biased region" description="Low complexity" evidence="1">
    <location>
        <begin position="160"/>
        <end position="179"/>
    </location>
</feature>
<dbReference type="Proteomes" id="UP000838763">
    <property type="component" value="Unassembled WGS sequence"/>
</dbReference>
<gene>
    <name evidence="3" type="ORF">PPNO1_LOCUS1117</name>
</gene>
<feature type="region of interest" description="Disordered" evidence="1">
    <location>
        <begin position="136"/>
        <end position="288"/>
    </location>
</feature>
<proteinExistence type="predicted"/>
<feature type="domain" description="Telomeric single stranded DNA binding POT1/Cdc13" evidence="2">
    <location>
        <begin position="307"/>
        <end position="431"/>
    </location>
</feature>
<evidence type="ECO:0000313" key="4">
    <source>
        <dbReference type="Proteomes" id="UP000838763"/>
    </source>
</evidence>
<dbReference type="SUPFAM" id="SSF50249">
    <property type="entry name" value="Nucleic acid-binding proteins"/>
    <property type="match status" value="1"/>
</dbReference>
<reference evidence="3" key="1">
    <citation type="submission" date="2022-11" db="EMBL/GenBank/DDBJ databases">
        <authorList>
            <person name="Scott C."/>
            <person name="Bruce N."/>
        </authorList>
    </citation>
    <scope>NUCLEOTIDE SEQUENCE</scope>
</reference>
<dbReference type="InterPro" id="IPR011564">
    <property type="entry name" value="Telomer_end-bd_POT1/Cdc13"/>
</dbReference>